<dbReference type="Gene3D" id="3.40.50.720">
    <property type="entry name" value="NAD(P)-binding Rossmann-like Domain"/>
    <property type="match status" value="1"/>
</dbReference>
<reference evidence="1" key="1">
    <citation type="submission" date="2021-07" db="EMBL/GenBank/DDBJ databases">
        <title>Draft genome of Mortierella alpina, strain LL118, isolated from an aspen leaf litter sample.</title>
        <authorList>
            <person name="Yang S."/>
            <person name="Vinatzer B.A."/>
        </authorList>
    </citation>
    <scope>NUCLEOTIDE SEQUENCE</scope>
    <source>
        <strain evidence="1">LL118</strain>
    </source>
</reference>
<dbReference type="EMBL" id="JAIFTL010000048">
    <property type="protein sequence ID" value="KAG9325131.1"/>
    <property type="molecule type" value="Genomic_DNA"/>
</dbReference>
<organism evidence="1 2">
    <name type="scientific">Mortierella alpina</name>
    <name type="common">Oleaginous fungus</name>
    <name type="synonym">Mortierella renispora</name>
    <dbReference type="NCBI Taxonomy" id="64518"/>
    <lineage>
        <taxon>Eukaryota</taxon>
        <taxon>Fungi</taxon>
        <taxon>Fungi incertae sedis</taxon>
        <taxon>Mucoromycota</taxon>
        <taxon>Mortierellomycotina</taxon>
        <taxon>Mortierellomycetes</taxon>
        <taxon>Mortierellales</taxon>
        <taxon>Mortierellaceae</taxon>
        <taxon>Mortierella</taxon>
    </lineage>
</organism>
<gene>
    <name evidence="1" type="ORF">KVV02_006793</name>
</gene>
<proteinExistence type="predicted"/>
<dbReference type="Proteomes" id="UP000717515">
    <property type="component" value="Unassembled WGS sequence"/>
</dbReference>
<feature type="non-terminal residue" evidence="1">
    <location>
        <position position="1"/>
    </location>
</feature>
<name>A0A9P8D042_MORAP</name>
<accession>A0A9P8D042</accession>
<protein>
    <recommendedName>
        <fullName evidence="3">NAD(P)-binding domain-containing protein</fullName>
    </recommendedName>
</protein>
<evidence type="ECO:0000313" key="2">
    <source>
        <dbReference type="Proteomes" id="UP000717515"/>
    </source>
</evidence>
<evidence type="ECO:0008006" key="3">
    <source>
        <dbReference type="Google" id="ProtNLM"/>
    </source>
</evidence>
<evidence type="ECO:0000313" key="1">
    <source>
        <dbReference type="EMBL" id="KAG9325131.1"/>
    </source>
</evidence>
<sequence length="146" mass="16098">VQALREIYSEQPSTAQHKPSITVISTTGVSDVCEDVPFGFQTLYHVALADPHKDKKEMERILTEDSALPDESARVFRGAIKIRPSLLTGDSSIRGGKGWQKLKVGVEDKPAIGYTIHRADVGEWIYEQIVKTGGESRFGQSITLTN</sequence>
<comment type="caution">
    <text evidence="1">The sequence shown here is derived from an EMBL/GenBank/DDBJ whole genome shotgun (WGS) entry which is preliminary data.</text>
</comment>
<dbReference type="AlphaFoldDB" id="A0A9P8D042"/>